<keyword evidence="3" id="KW-1185">Reference proteome</keyword>
<organism evidence="2 3">
    <name type="scientific">Tetranychus urticae</name>
    <name type="common">Two-spotted spider mite</name>
    <dbReference type="NCBI Taxonomy" id="32264"/>
    <lineage>
        <taxon>Eukaryota</taxon>
        <taxon>Metazoa</taxon>
        <taxon>Ecdysozoa</taxon>
        <taxon>Arthropoda</taxon>
        <taxon>Chelicerata</taxon>
        <taxon>Arachnida</taxon>
        <taxon>Acari</taxon>
        <taxon>Acariformes</taxon>
        <taxon>Trombidiformes</taxon>
        <taxon>Prostigmata</taxon>
        <taxon>Eleutherengona</taxon>
        <taxon>Raphignathae</taxon>
        <taxon>Tetranychoidea</taxon>
        <taxon>Tetranychidae</taxon>
        <taxon>Tetranychus</taxon>
    </lineage>
</organism>
<evidence type="ECO:0000313" key="3">
    <source>
        <dbReference type="Proteomes" id="UP000015104"/>
    </source>
</evidence>
<proteinExistence type="predicted"/>
<feature type="region of interest" description="Disordered" evidence="1">
    <location>
        <begin position="69"/>
        <end position="99"/>
    </location>
</feature>
<dbReference type="GO" id="GO:0003700">
    <property type="term" value="F:DNA-binding transcription factor activity"/>
    <property type="evidence" value="ECO:0007669"/>
    <property type="project" value="InterPro"/>
</dbReference>
<reference evidence="3" key="1">
    <citation type="submission" date="2011-08" db="EMBL/GenBank/DDBJ databases">
        <authorList>
            <person name="Rombauts S."/>
        </authorList>
    </citation>
    <scope>NUCLEOTIDE SEQUENCE</scope>
    <source>
        <strain evidence="3">London</strain>
    </source>
</reference>
<dbReference type="OMA" id="PRSHEWS"/>
<dbReference type="OrthoDB" id="10021476at2759"/>
<dbReference type="EnsemblMetazoa" id="tetur08g03370.1">
    <property type="protein sequence ID" value="tetur08g03370.1"/>
    <property type="gene ID" value="tetur08g03370"/>
</dbReference>
<feature type="compositionally biased region" description="Low complexity" evidence="1">
    <location>
        <begin position="333"/>
        <end position="360"/>
    </location>
</feature>
<feature type="compositionally biased region" description="Polar residues" evidence="1">
    <location>
        <begin position="76"/>
        <end position="99"/>
    </location>
</feature>
<dbReference type="InterPro" id="IPR039142">
    <property type="entry name" value="NRF1/Ewg"/>
</dbReference>
<evidence type="ECO:0008006" key="4">
    <source>
        <dbReference type="Google" id="ProtNLM"/>
    </source>
</evidence>
<reference evidence="2" key="2">
    <citation type="submission" date="2015-06" db="UniProtKB">
        <authorList>
            <consortium name="EnsemblMetazoa"/>
        </authorList>
    </citation>
    <scope>IDENTIFICATION</scope>
</reference>
<evidence type="ECO:0000313" key="2">
    <source>
        <dbReference type="EnsemblMetazoa" id="tetur08g03370.1"/>
    </source>
</evidence>
<protein>
    <recommendedName>
        <fullName evidence="4">WH1 domain-containing protein</fullName>
    </recommendedName>
</protein>
<sequence>MNQENYHNGGVKIHLYEDPLTLNIQTPKPPNSAPYEIPFINSPAVITANGTTTMIVTDGCATLGQRKSSIPRLRSSKSTSALNNHCNNNSIKSPVNGSSTTNLDENEIYQIERFYLAHKTFVYVSRCMANLYFTKTDLINEGRVSSPRSHEWSLERTGVPLIIFDKGETRARDKRQLKICLAERGTGFNLWGDVIDNLTDYKAVHPCFHTLYLSCDHRQMAGLSFDSSEAAADFLRNIEAITCDPLNIALSAPKRLIKKDVKPKSKSKRDSYRLPRKEDISSPCLFQHVINVDTKDFDRLFSISSLVPHRLNPELRSLHSLNTTSSVPPPFLSSPSPVASTTSNSSMTTTSSENSSNFSV</sequence>
<dbReference type="STRING" id="32264.T1KBA2"/>
<dbReference type="GO" id="GO:0006357">
    <property type="term" value="P:regulation of transcription by RNA polymerase II"/>
    <property type="evidence" value="ECO:0007669"/>
    <property type="project" value="InterPro"/>
</dbReference>
<dbReference type="EMBL" id="CAEY01001946">
    <property type="status" value="NOT_ANNOTATED_CDS"/>
    <property type="molecule type" value="Genomic_DNA"/>
</dbReference>
<dbReference type="HOGENOM" id="CLU_770144_0_0_1"/>
<dbReference type="Gene3D" id="2.30.29.30">
    <property type="entry name" value="Pleckstrin-homology domain (PH domain)/Phosphotyrosine-binding domain (PTB)"/>
    <property type="match status" value="1"/>
</dbReference>
<dbReference type="PANTHER" id="PTHR20338">
    <property type="entry name" value="NUCLEAR RESPIRATORY FACTOR 1"/>
    <property type="match status" value="1"/>
</dbReference>
<dbReference type="AlphaFoldDB" id="T1KBA2"/>
<accession>T1KBA2</accession>
<feature type="region of interest" description="Disordered" evidence="1">
    <location>
        <begin position="324"/>
        <end position="360"/>
    </location>
</feature>
<dbReference type="eggNOG" id="ENOG502RZUF">
    <property type="taxonomic scope" value="Eukaryota"/>
</dbReference>
<dbReference type="Proteomes" id="UP000015104">
    <property type="component" value="Unassembled WGS sequence"/>
</dbReference>
<gene>
    <name evidence="2" type="primary">107362551</name>
</gene>
<name>T1KBA2_TETUR</name>
<evidence type="ECO:0000256" key="1">
    <source>
        <dbReference type="SAM" id="MobiDB-lite"/>
    </source>
</evidence>
<dbReference type="InterPro" id="IPR011993">
    <property type="entry name" value="PH-like_dom_sf"/>
</dbReference>